<evidence type="ECO:0000256" key="6">
    <source>
        <dbReference type="SAM" id="Phobius"/>
    </source>
</evidence>
<dbReference type="PANTHER" id="PTHR32322">
    <property type="entry name" value="INNER MEMBRANE TRANSPORTER"/>
    <property type="match status" value="1"/>
</dbReference>
<dbReference type="InterPro" id="IPR037185">
    <property type="entry name" value="EmrE-like"/>
</dbReference>
<comment type="similarity">
    <text evidence="2">Belongs to the EamA transporter family.</text>
</comment>
<evidence type="ECO:0000256" key="3">
    <source>
        <dbReference type="ARBA" id="ARBA00022692"/>
    </source>
</evidence>
<dbReference type="Pfam" id="PF00892">
    <property type="entry name" value="EamA"/>
    <property type="match status" value="2"/>
</dbReference>
<reference evidence="8 9" key="1">
    <citation type="submission" date="2022-02" db="EMBL/GenBank/DDBJ databases">
        <title>Mesosutterella porci, a novel member of the family Sutterellaceae from pig feces.</title>
        <authorList>
            <person name="Wylensek D."/>
            <person name="Clavel T."/>
        </authorList>
    </citation>
    <scope>NUCLEOTIDE SEQUENCE [LARGE SCALE GENOMIC DNA]</scope>
    <source>
        <strain evidence="9">oilRF-744-wt-GAM-9</strain>
    </source>
</reference>
<evidence type="ECO:0000256" key="4">
    <source>
        <dbReference type="ARBA" id="ARBA00022989"/>
    </source>
</evidence>
<dbReference type="PANTHER" id="PTHR32322:SF2">
    <property type="entry name" value="EAMA DOMAIN-CONTAINING PROTEIN"/>
    <property type="match status" value="1"/>
</dbReference>
<feature type="transmembrane region" description="Helical" evidence="6">
    <location>
        <begin position="137"/>
        <end position="155"/>
    </location>
</feature>
<evidence type="ECO:0000256" key="1">
    <source>
        <dbReference type="ARBA" id="ARBA00004141"/>
    </source>
</evidence>
<evidence type="ECO:0000256" key="2">
    <source>
        <dbReference type="ARBA" id="ARBA00007362"/>
    </source>
</evidence>
<gene>
    <name evidence="8" type="ORF">MAF45_04090</name>
</gene>
<feature type="domain" description="EamA" evidence="7">
    <location>
        <begin position="13"/>
        <end position="151"/>
    </location>
</feature>
<proteinExistence type="inferred from homology"/>
<comment type="subcellular location">
    <subcellularLocation>
        <location evidence="1">Membrane</location>
        <topology evidence="1">Multi-pass membrane protein</topology>
    </subcellularLocation>
</comment>
<feature type="transmembrane region" description="Helical" evidence="6">
    <location>
        <begin position="256"/>
        <end position="277"/>
    </location>
</feature>
<feature type="transmembrane region" description="Helical" evidence="6">
    <location>
        <begin position="107"/>
        <end position="125"/>
    </location>
</feature>
<organism evidence="8 9">
    <name type="scientific">Mesosutterella porci</name>
    <dbReference type="NCBI Taxonomy" id="2915351"/>
    <lineage>
        <taxon>Bacteria</taxon>
        <taxon>Pseudomonadati</taxon>
        <taxon>Pseudomonadota</taxon>
        <taxon>Betaproteobacteria</taxon>
        <taxon>Burkholderiales</taxon>
        <taxon>Sutterellaceae</taxon>
        <taxon>Mesosutterella</taxon>
    </lineage>
</organism>
<dbReference type="SUPFAM" id="SSF103481">
    <property type="entry name" value="Multidrug resistance efflux transporter EmrE"/>
    <property type="match status" value="2"/>
</dbReference>
<dbReference type="InterPro" id="IPR000620">
    <property type="entry name" value="EamA_dom"/>
</dbReference>
<dbReference type="InterPro" id="IPR050638">
    <property type="entry name" value="AA-Vitamin_Transporters"/>
</dbReference>
<feature type="transmembrane region" description="Helical" evidence="6">
    <location>
        <begin position="161"/>
        <end position="181"/>
    </location>
</feature>
<sequence>MPERRTALRTLEGVFLAAFSGICFGSMGVAAQVLFTRFGFRPQDLVSIRLIGAGALMLALEALFSRRGLLRPLFSDLRNLRDIAVLGAGFVLIQLTFFLSIDAANAGTASLMVGFVPLFVILWLAARERRLLRGREVLCLALAMAGVALLVSKGRLSSLDFSVSGVAWGIVSAGFGAFCTLQPGSVIRRTGVRFAVGWAMALGGAADLLFTSPFAGGARWTWESAGLYAFIVIFGTVLAFGCYLKSTSYVPASVTSLLSSFEPLTAVILTVTLLGVPFSAPEAAGAAMVIANMVILALPRKGPGGPG</sequence>
<dbReference type="Gene3D" id="1.10.3730.20">
    <property type="match status" value="1"/>
</dbReference>
<keyword evidence="3 6" id="KW-0812">Transmembrane</keyword>
<protein>
    <submittedName>
        <fullName evidence="8">DMT family transporter</fullName>
    </submittedName>
</protein>
<feature type="transmembrane region" description="Helical" evidence="6">
    <location>
        <begin position="83"/>
        <end position="101"/>
    </location>
</feature>
<dbReference type="EMBL" id="JAKNCT010000004">
    <property type="protein sequence ID" value="MCG5030626.1"/>
    <property type="molecule type" value="Genomic_DNA"/>
</dbReference>
<feature type="domain" description="EamA" evidence="7">
    <location>
        <begin position="164"/>
        <end position="296"/>
    </location>
</feature>
<comment type="caution">
    <text evidence="8">The sequence shown here is derived from an EMBL/GenBank/DDBJ whole genome shotgun (WGS) entry which is preliminary data.</text>
</comment>
<dbReference type="RefSeq" id="WP_237978281.1">
    <property type="nucleotide sequence ID" value="NZ_JAKNCT010000004.1"/>
</dbReference>
<evidence type="ECO:0000256" key="5">
    <source>
        <dbReference type="ARBA" id="ARBA00023136"/>
    </source>
</evidence>
<evidence type="ECO:0000313" key="9">
    <source>
        <dbReference type="Proteomes" id="UP001297600"/>
    </source>
</evidence>
<name>A0ABS9MPU3_9BURK</name>
<feature type="transmembrane region" description="Helical" evidence="6">
    <location>
        <begin position="46"/>
        <end position="63"/>
    </location>
</feature>
<accession>A0ABS9MPU3</accession>
<feature type="transmembrane region" description="Helical" evidence="6">
    <location>
        <begin position="12"/>
        <end position="34"/>
    </location>
</feature>
<evidence type="ECO:0000313" key="8">
    <source>
        <dbReference type="EMBL" id="MCG5030626.1"/>
    </source>
</evidence>
<keyword evidence="5 6" id="KW-0472">Membrane</keyword>
<evidence type="ECO:0000259" key="7">
    <source>
        <dbReference type="Pfam" id="PF00892"/>
    </source>
</evidence>
<keyword evidence="9" id="KW-1185">Reference proteome</keyword>
<feature type="transmembrane region" description="Helical" evidence="6">
    <location>
        <begin position="227"/>
        <end position="244"/>
    </location>
</feature>
<dbReference type="Proteomes" id="UP001297600">
    <property type="component" value="Unassembled WGS sequence"/>
</dbReference>
<keyword evidence="4 6" id="KW-1133">Transmembrane helix</keyword>
<feature type="transmembrane region" description="Helical" evidence="6">
    <location>
        <begin position="193"/>
        <end position="215"/>
    </location>
</feature>